<keyword evidence="2" id="KW-1185">Reference proteome</keyword>
<comment type="caution">
    <text evidence="1">The sequence shown here is derived from an EMBL/GenBank/DDBJ whole genome shotgun (WGS) entry which is preliminary data.</text>
</comment>
<organism evidence="1 2">
    <name type="scientific">Paramuricea clavata</name>
    <name type="common">Red gorgonian</name>
    <name type="synonym">Violescent sea-whip</name>
    <dbReference type="NCBI Taxonomy" id="317549"/>
    <lineage>
        <taxon>Eukaryota</taxon>
        <taxon>Metazoa</taxon>
        <taxon>Cnidaria</taxon>
        <taxon>Anthozoa</taxon>
        <taxon>Octocorallia</taxon>
        <taxon>Malacalcyonacea</taxon>
        <taxon>Plexauridae</taxon>
        <taxon>Paramuricea</taxon>
    </lineage>
</organism>
<accession>A0A6S7G0R9</accession>
<proteinExistence type="predicted"/>
<evidence type="ECO:0000313" key="1">
    <source>
        <dbReference type="EMBL" id="CAB3982309.1"/>
    </source>
</evidence>
<dbReference type="OrthoDB" id="8948380at2759"/>
<gene>
    <name evidence="1" type="ORF">PACLA_8A061292</name>
</gene>
<sequence>MQEEQKKKPSGSKRGKGSCTGCGEEYACRFKPEKCSKCGYDLGRSFEPKNAKRSKKCNPDVVRVTPKIFSVKTSKKDDRCFVVREGNNIICLHKDCKELRATYSATGSLHTFKCKHVNDIHNFPTANPLNVYFLDEEIILNYLGDSSAKKTLSDLLDIIPADHPSVSCVTDSSYVVFGRPSATNTVGYCHVQVISDENRVYKCTSKSCRSFVSKTKQEKICSTCQHLHLLYCLLHGNNDRRIEESSTTITGQNEHQTTVSQTASFSRQTTLDVAMNSSLPYKIPSSLLQEISRRDATTFLNINIDAATGWPNAFEPVEVICVQCQSPLSTARQHPGLFNICDKIVISLDILLEMRLFFKRGYAITNIIDAKLDSLKLKAQQANLPSENQLHYLKKCLYNGYYCFEAITERDLNTVGFVEFAPRLFLIDYVKSDSATLPSLVKTTDAFKNTLKRRWLERTVFTRCTENIQIPVSVVPPIMPSALMGPIVQNTEDQKKSVYLKENTLPEGDLSMLHELIKTGRTDIDSIAKMSHEEIIQVCKICKITCSGKSKCTVASKLLTLTESVRDAADLYLSLKYPPTTFICDSACGLSRHLELRNKELAQLLRGENGGCFEKPTLDKLPTDIRIISFIP</sequence>
<name>A0A6S7G0R9_PARCT</name>
<dbReference type="EMBL" id="CACRXK020000489">
    <property type="protein sequence ID" value="CAB3982309.1"/>
    <property type="molecule type" value="Genomic_DNA"/>
</dbReference>
<dbReference type="Proteomes" id="UP001152795">
    <property type="component" value="Unassembled WGS sequence"/>
</dbReference>
<evidence type="ECO:0000313" key="2">
    <source>
        <dbReference type="Proteomes" id="UP001152795"/>
    </source>
</evidence>
<reference evidence="1" key="1">
    <citation type="submission" date="2020-04" db="EMBL/GenBank/DDBJ databases">
        <authorList>
            <person name="Alioto T."/>
            <person name="Alioto T."/>
            <person name="Gomez Garrido J."/>
        </authorList>
    </citation>
    <scope>NUCLEOTIDE SEQUENCE</scope>
    <source>
        <strain evidence="1">A484AB</strain>
    </source>
</reference>
<dbReference type="AlphaFoldDB" id="A0A6S7G0R9"/>
<dbReference type="PANTHER" id="PTHR17609:SF3">
    <property type="entry name" value="SAP DOMAIN-CONTAINING PROTEIN"/>
    <property type="match status" value="1"/>
</dbReference>
<protein>
    <submittedName>
        <fullName evidence="1">Uncharacterized protein</fullName>
    </submittedName>
</protein>
<dbReference type="InterPro" id="IPR039598">
    <property type="entry name" value="HMGXB3"/>
</dbReference>
<dbReference type="PANTHER" id="PTHR17609">
    <property type="entry name" value="HMG DOMAIN-CONTAINING PROTEIN 3"/>
    <property type="match status" value="1"/>
</dbReference>